<dbReference type="GO" id="GO:0008270">
    <property type="term" value="F:zinc ion binding"/>
    <property type="evidence" value="ECO:0007669"/>
    <property type="project" value="InterPro"/>
</dbReference>
<gene>
    <name evidence="1" type="ORF">A2650_03475</name>
</gene>
<dbReference type="SUPFAM" id="SSF53056">
    <property type="entry name" value="beta-carbonic anhydrase, cab"/>
    <property type="match status" value="1"/>
</dbReference>
<dbReference type="AlphaFoldDB" id="A0A1F8EHX0"/>
<name>A0A1F8EHX0_9BACT</name>
<reference evidence="1 2" key="1">
    <citation type="journal article" date="2016" name="Nat. Commun.">
        <title>Thousands of microbial genomes shed light on interconnected biogeochemical processes in an aquifer system.</title>
        <authorList>
            <person name="Anantharaman K."/>
            <person name="Brown C.T."/>
            <person name="Hug L.A."/>
            <person name="Sharon I."/>
            <person name="Castelle C.J."/>
            <person name="Probst A.J."/>
            <person name="Thomas B.C."/>
            <person name="Singh A."/>
            <person name="Wilkins M.J."/>
            <person name="Karaoz U."/>
            <person name="Brodie E.L."/>
            <person name="Williams K.H."/>
            <person name="Hubbard S.S."/>
            <person name="Banfield J.F."/>
        </authorList>
    </citation>
    <scope>NUCLEOTIDE SEQUENCE [LARGE SCALE GENOMIC DNA]</scope>
</reference>
<accession>A0A1F8EHX0</accession>
<proteinExistence type="predicted"/>
<dbReference type="Proteomes" id="UP000177117">
    <property type="component" value="Unassembled WGS sequence"/>
</dbReference>
<dbReference type="Pfam" id="PF20393">
    <property type="entry name" value="Pro_CA_2"/>
    <property type="match status" value="1"/>
</dbReference>
<sequence>MAKKTKTKRAYVYKEKSPLEHYRAGAFIVRCLDSRFWRVAKHFIKSLGIKHPDPAFPAGGAKVFASPFDEYETEHYLGQIAKSIKLHHTKKVMLFSHHDCGAYGGFAKFKNDPEKELDFHRAEHIIAEEVIKDKFPNLEVETYFIDEKGIIRTN</sequence>
<evidence type="ECO:0008006" key="3">
    <source>
        <dbReference type="Google" id="ProtNLM"/>
    </source>
</evidence>
<evidence type="ECO:0000313" key="2">
    <source>
        <dbReference type="Proteomes" id="UP000177117"/>
    </source>
</evidence>
<dbReference type="EMBL" id="MGJD01000021">
    <property type="protein sequence ID" value="OGN00421.1"/>
    <property type="molecule type" value="Genomic_DNA"/>
</dbReference>
<organism evidence="1 2">
    <name type="scientific">Candidatus Yanofskybacteria bacterium RIFCSPHIGHO2_01_FULL_41_53</name>
    <dbReference type="NCBI Taxonomy" id="1802663"/>
    <lineage>
        <taxon>Bacteria</taxon>
        <taxon>Candidatus Yanofskyibacteriota</taxon>
    </lineage>
</organism>
<comment type="caution">
    <text evidence="1">The sequence shown here is derived from an EMBL/GenBank/DDBJ whole genome shotgun (WGS) entry which is preliminary data.</text>
</comment>
<dbReference type="InterPro" id="IPR046871">
    <property type="entry name" value="Pro_CA_2"/>
</dbReference>
<protein>
    <recommendedName>
        <fullName evidence="3">Carbonic anhydrase</fullName>
    </recommendedName>
</protein>
<dbReference type="GO" id="GO:0004089">
    <property type="term" value="F:carbonate dehydratase activity"/>
    <property type="evidence" value="ECO:0007669"/>
    <property type="project" value="InterPro"/>
</dbReference>
<evidence type="ECO:0000313" key="1">
    <source>
        <dbReference type="EMBL" id="OGN00421.1"/>
    </source>
</evidence>
<dbReference type="InterPro" id="IPR036874">
    <property type="entry name" value="Carbonic_anhydrase_sf"/>
</dbReference>